<gene>
    <name evidence="7" type="ORF">DIR46_06435</name>
</gene>
<sequence length="137" mass="14487">MAATHKNKTVATLLALLLGGLGVHRFYLKGGADRLGLLHLCALPITGILYGAVKPHPFYVILPLLVSFIAGFIEALAIGLTPDEKWDAKHNAGSGRQSQSNWTLPVLLVITMLAGAIVLIGTMARLFDLLLTGGAYG</sequence>
<organism evidence="7 8">
    <name type="scientific">Massilia oculi</name>
    <dbReference type="NCBI Taxonomy" id="945844"/>
    <lineage>
        <taxon>Bacteria</taxon>
        <taxon>Pseudomonadati</taxon>
        <taxon>Pseudomonadota</taxon>
        <taxon>Betaproteobacteria</taxon>
        <taxon>Burkholderiales</taxon>
        <taxon>Oxalobacteraceae</taxon>
        <taxon>Telluria group</taxon>
        <taxon>Massilia</taxon>
    </lineage>
</organism>
<evidence type="ECO:0000256" key="4">
    <source>
        <dbReference type="ARBA" id="ARBA00023136"/>
    </source>
</evidence>
<accession>A0A2S2DFJ7</accession>
<evidence type="ECO:0000256" key="2">
    <source>
        <dbReference type="ARBA" id="ARBA00022692"/>
    </source>
</evidence>
<keyword evidence="8" id="KW-1185">Reference proteome</keyword>
<evidence type="ECO:0000259" key="6">
    <source>
        <dbReference type="Pfam" id="PF05154"/>
    </source>
</evidence>
<feature type="transmembrane region" description="Helical" evidence="5">
    <location>
        <begin position="102"/>
        <end position="121"/>
    </location>
</feature>
<protein>
    <recommendedName>
        <fullName evidence="6">TM2 domain-containing protein</fullName>
    </recommendedName>
</protein>
<dbReference type="OrthoDB" id="8702870at2"/>
<evidence type="ECO:0000256" key="3">
    <source>
        <dbReference type="ARBA" id="ARBA00022989"/>
    </source>
</evidence>
<proteinExistence type="predicted"/>
<dbReference type="Proteomes" id="UP000245820">
    <property type="component" value="Chromosome"/>
</dbReference>
<keyword evidence="3 5" id="KW-1133">Transmembrane helix</keyword>
<reference evidence="7 8" key="1">
    <citation type="submission" date="2018-05" db="EMBL/GenBank/DDBJ databases">
        <title>Complete genome sequence of Massilia oculi sp. nov. CCUG 43427T (=DSM 26321T), the type strain of M. oculi, and comparison with genome sequences of other Massilia strains.</title>
        <authorList>
            <person name="Zhu B."/>
        </authorList>
    </citation>
    <scope>NUCLEOTIDE SEQUENCE [LARGE SCALE GENOMIC DNA]</scope>
    <source>
        <strain evidence="7 8">CCUG 43427</strain>
    </source>
</reference>
<evidence type="ECO:0000313" key="7">
    <source>
        <dbReference type="EMBL" id="AWL04107.1"/>
    </source>
</evidence>
<evidence type="ECO:0000313" key="8">
    <source>
        <dbReference type="Proteomes" id="UP000245820"/>
    </source>
</evidence>
<dbReference type="AlphaFoldDB" id="A0A2S2DFJ7"/>
<dbReference type="InterPro" id="IPR007829">
    <property type="entry name" value="TM2"/>
</dbReference>
<dbReference type="EMBL" id="CP029343">
    <property type="protein sequence ID" value="AWL04107.1"/>
    <property type="molecule type" value="Genomic_DNA"/>
</dbReference>
<feature type="transmembrane region" description="Helical" evidence="5">
    <location>
        <begin position="35"/>
        <end position="53"/>
    </location>
</feature>
<comment type="subcellular location">
    <subcellularLocation>
        <location evidence="1">Membrane</location>
        <topology evidence="1">Multi-pass membrane protein</topology>
    </subcellularLocation>
</comment>
<evidence type="ECO:0000256" key="5">
    <source>
        <dbReference type="SAM" id="Phobius"/>
    </source>
</evidence>
<feature type="domain" description="TM2" evidence="6">
    <location>
        <begin position="5"/>
        <end position="49"/>
    </location>
</feature>
<keyword evidence="4 5" id="KW-0472">Membrane</keyword>
<dbReference type="GO" id="GO:0016020">
    <property type="term" value="C:membrane"/>
    <property type="evidence" value="ECO:0007669"/>
    <property type="project" value="UniProtKB-SubCell"/>
</dbReference>
<name>A0A2S2DFJ7_9BURK</name>
<dbReference type="KEGG" id="mtim:DIR46_06435"/>
<evidence type="ECO:0000256" key="1">
    <source>
        <dbReference type="ARBA" id="ARBA00004141"/>
    </source>
</evidence>
<keyword evidence="2 5" id="KW-0812">Transmembrane</keyword>
<feature type="transmembrane region" description="Helical" evidence="5">
    <location>
        <begin position="60"/>
        <end position="82"/>
    </location>
</feature>
<dbReference type="RefSeq" id="WP_109344495.1">
    <property type="nucleotide sequence ID" value="NZ_CP029343.1"/>
</dbReference>
<dbReference type="Pfam" id="PF05154">
    <property type="entry name" value="TM2"/>
    <property type="match status" value="1"/>
</dbReference>